<dbReference type="WBParaSite" id="nRc.2.0.1.t00835-RA">
    <property type="protein sequence ID" value="nRc.2.0.1.t00835-RA"/>
    <property type="gene ID" value="nRc.2.0.1.g00835"/>
</dbReference>
<evidence type="ECO:0000313" key="3">
    <source>
        <dbReference type="WBParaSite" id="nRc.2.0.1.t00835-RA"/>
    </source>
</evidence>
<dbReference type="OMA" id="CELFQIN"/>
<reference evidence="3" key="1">
    <citation type="submission" date="2022-11" db="UniProtKB">
        <authorList>
            <consortium name="WormBaseParasite"/>
        </authorList>
    </citation>
    <scope>IDENTIFICATION</scope>
</reference>
<evidence type="ECO:0000313" key="2">
    <source>
        <dbReference type="Proteomes" id="UP000887565"/>
    </source>
</evidence>
<name>A0A915HGT2_ROMCU</name>
<accession>A0A915HGT2</accession>
<sequence length="105" mass="11864">MAFLDLKKAFDGIPHELIWHALQSPNVPETYVQWDKLLYHSITSAIRCPVGTSLPFDINVGLRQGSAPSPLLFVLCMDMVTADLQTPHPWSLLYVDDVLLADEEW</sequence>
<protein>
    <submittedName>
        <fullName evidence="3">Reverse transcriptase domain-containing protein</fullName>
    </submittedName>
</protein>
<dbReference type="Pfam" id="PF00078">
    <property type="entry name" value="RVT_1"/>
    <property type="match status" value="1"/>
</dbReference>
<proteinExistence type="predicted"/>
<dbReference type="InterPro" id="IPR043502">
    <property type="entry name" value="DNA/RNA_pol_sf"/>
</dbReference>
<feature type="domain" description="Reverse transcriptase" evidence="1">
    <location>
        <begin position="1"/>
        <end position="105"/>
    </location>
</feature>
<dbReference type="InterPro" id="IPR000477">
    <property type="entry name" value="RT_dom"/>
</dbReference>
<keyword evidence="2" id="KW-1185">Reference proteome</keyword>
<dbReference type="PANTHER" id="PTHR19446">
    <property type="entry name" value="REVERSE TRANSCRIPTASES"/>
    <property type="match status" value="1"/>
</dbReference>
<dbReference type="PROSITE" id="PS50878">
    <property type="entry name" value="RT_POL"/>
    <property type="match status" value="1"/>
</dbReference>
<organism evidence="2 3">
    <name type="scientific">Romanomermis culicivorax</name>
    <name type="common">Nematode worm</name>
    <dbReference type="NCBI Taxonomy" id="13658"/>
    <lineage>
        <taxon>Eukaryota</taxon>
        <taxon>Metazoa</taxon>
        <taxon>Ecdysozoa</taxon>
        <taxon>Nematoda</taxon>
        <taxon>Enoplea</taxon>
        <taxon>Dorylaimia</taxon>
        <taxon>Mermithida</taxon>
        <taxon>Mermithoidea</taxon>
        <taxon>Mermithidae</taxon>
        <taxon>Romanomermis</taxon>
    </lineage>
</organism>
<dbReference type="Proteomes" id="UP000887565">
    <property type="component" value="Unplaced"/>
</dbReference>
<evidence type="ECO:0000259" key="1">
    <source>
        <dbReference type="PROSITE" id="PS50878"/>
    </source>
</evidence>
<dbReference type="SUPFAM" id="SSF56672">
    <property type="entry name" value="DNA/RNA polymerases"/>
    <property type="match status" value="1"/>
</dbReference>
<dbReference type="AlphaFoldDB" id="A0A915HGT2"/>